<keyword evidence="6" id="KW-1185">Reference proteome</keyword>
<accession>A0A554NCQ8</accession>
<name>A0A554NCQ8_9EURY</name>
<dbReference type="EMBL" id="QMDX01000002">
    <property type="protein sequence ID" value="TSD15164.1"/>
    <property type="molecule type" value="Genomic_DNA"/>
</dbReference>
<keyword evidence="2" id="KW-0812">Transmembrane</keyword>
<dbReference type="InterPro" id="IPR055767">
    <property type="entry name" value="DUF7343"/>
</dbReference>
<feature type="domain" description="DUF7343" evidence="3">
    <location>
        <begin position="340"/>
        <end position="401"/>
    </location>
</feature>
<dbReference type="AlphaFoldDB" id="A0A554NCQ8"/>
<evidence type="ECO:0000256" key="2">
    <source>
        <dbReference type="SAM" id="Phobius"/>
    </source>
</evidence>
<keyword evidence="2" id="KW-0472">Membrane</keyword>
<feature type="region of interest" description="Disordered" evidence="1">
    <location>
        <begin position="49"/>
        <end position="68"/>
    </location>
</feature>
<feature type="region of interest" description="Disordered" evidence="1">
    <location>
        <begin position="232"/>
        <end position="259"/>
    </location>
</feature>
<dbReference type="OrthoDB" id="147932at2157"/>
<dbReference type="InParanoid" id="A0A554NCQ8"/>
<feature type="domain" description="DUF7345" evidence="4">
    <location>
        <begin position="67"/>
        <end position="200"/>
    </location>
</feature>
<dbReference type="Pfam" id="PF24034">
    <property type="entry name" value="DUF7343"/>
    <property type="match status" value="1"/>
</dbReference>
<evidence type="ECO:0008006" key="7">
    <source>
        <dbReference type="Google" id="ProtNLM"/>
    </source>
</evidence>
<dbReference type="RefSeq" id="WP_144261003.1">
    <property type="nucleotide sequence ID" value="NZ_QMDX01000002.1"/>
</dbReference>
<feature type="compositionally biased region" description="Acidic residues" evidence="1">
    <location>
        <begin position="332"/>
        <end position="342"/>
    </location>
</feature>
<dbReference type="InterPro" id="IPR055769">
    <property type="entry name" value="DUF7345"/>
</dbReference>
<feature type="region of interest" description="Disordered" evidence="1">
    <location>
        <begin position="290"/>
        <end position="345"/>
    </location>
</feature>
<evidence type="ECO:0000313" key="5">
    <source>
        <dbReference type="EMBL" id="TSD15164.1"/>
    </source>
</evidence>
<feature type="compositionally biased region" description="Gly residues" evidence="1">
    <location>
        <begin position="312"/>
        <end position="326"/>
    </location>
</feature>
<dbReference type="Pfam" id="PF24036">
    <property type="entry name" value="DUF7345"/>
    <property type="match status" value="1"/>
</dbReference>
<evidence type="ECO:0000259" key="3">
    <source>
        <dbReference type="Pfam" id="PF24034"/>
    </source>
</evidence>
<proteinExistence type="predicted"/>
<gene>
    <name evidence="5" type="ORF">DP107_04735</name>
</gene>
<protein>
    <recommendedName>
        <fullName evidence="7">IclR helix-turn-helix domain-containing protein</fullName>
    </recommendedName>
</protein>
<comment type="caution">
    <text evidence="5">The sequence shown here is derived from an EMBL/GenBank/DDBJ whole genome shotgun (WGS) entry which is preliminary data.</text>
</comment>
<evidence type="ECO:0000313" key="6">
    <source>
        <dbReference type="Proteomes" id="UP000319894"/>
    </source>
</evidence>
<evidence type="ECO:0000259" key="4">
    <source>
        <dbReference type="Pfam" id="PF24036"/>
    </source>
</evidence>
<feature type="compositionally biased region" description="Polar residues" evidence="1">
    <location>
        <begin position="49"/>
        <end position="67"/>
    </location>
</feature>
<keyword evidence="2" id="KW-1133">Transmembrane helix</keyword>
<reference evidence="5 6" key="1">
    <citation type="submission" date="2018-06" db="EMBL/GenBank/DDBJ databases">
        <title>Natronomonas sp. F16-60 a new haloarchaeon isolated from a solar saltern of Isla Cristina, Huelva, Spain.</title>
        <authorList>
            <person name="Duran-Viseras A."/>
            <person name="Sanchez-Porro C."/>
            <person name="Ventosa A."/>
        </authorList>
    </citation>
    <scope>NUCLEOTIDE SEQUENCE [LARGE SCALE GENOMIC DNA]</scope>
    <source>
        <strain evidence="5 6">F16-60</strain>
    </source>
</reference>
<feature type="compositionally biased region" description="Low complexity" evidence="1">
    <location>
        <begin position="237"/>
        <end position="251"/>
    </location>
</feature>
<feature type="transmembrane region" description="Helical" evidence="2">
    <location>
        <begin position="262"/>
        <end position="283"/>
    </location>
</feature>
<evidence type="ECO:0000256" key="1">
    <source>
        <dbReference type="SAM" id="MobiDB-lite"/>
    </source>
</evidence>
<dbReference type="Proteomes" id="UP000319894">
    <property type="component" value="Unassembled WGS sequence"/>
</dbReference>
<sequence length="411" mass="42778">MRSRPPVALHLPLALAVLAALVVVGTALPAVAAAPASEQVSAGSTDSASLAALQSESPSRNGTTLSVQLRPDGDARWSVSTAFVLENESDRAAFDELAEQFEQGDIDIGFDLETFRRASSRANETVDRSMGIEEPRRNATVATTNGTAVGRLTLSFTWTNFATVSGSRLRFGSAFNTSEGTWLPGLAAEQTLAIYPPEGFGGPVTATVPPRNGVLRWSGPTDFERGDVAATYERQRTQTPTASPSPTTSPVTDPPSEPRSDMLLVIGGIGGLVALAVLLVLVARRRPTDGGPTPAAGGDGGAPGSGSVTAGTDGGSEATGGGGNGAAGVATADDDPEPELLSDEERVERLLERNGGRMKQANIVTETGWSNAKVSQLLSAMDDDDRVDKLRIGRENLITLPDEDVTELDEE</sequence>
<organism evidence="5 6">
    <name type="scientific">Haloglomus irregulare</name>
    <dbReference type="NCBI Taxonomy" id="2234134"/>
    <lineage>
        <taxon>Archaea</taxon>
        <taxon>Methanobacteriati</taxon>
        <taxon>Methanobacteriota</taxon>
        <taxon>Stenosarchaea group</taxon>
        <taxon>Halobacteria</taxon>
        <taxon>Halobacteriales</taxon>
        <taxon>Natronomonadaceae</taxon>
        <taxon>Haloglomus</taxon>
    </lineage>
</organism>